<feature type="region of interest" description="Disordered" evidence="4">
    <location>
        <begin position="71"/>
        <end position="102"/>
    </location>
</feature>
<keyword evidence="3" id="KW-0862">Zinc</keyword>
<dbReference type="InParanoid" id="A0A7J7CI56"/>
<sequence>MEGLDSNDEQQSQEAYGDETGLAMNSMKKARQGHRKMDEMLDHDVQLEKGMKSLKVHRAITGSVRIKDAGFEGSLERSSMKQKVSTNSEKGNRSRPIFTAEPTGSLKLETDLGLKCDEQLGCFTCHKCGQFISWDDNVYMYMDCAFCSTKCRGAPWDFDRAKRK</sequence>
<feature type="region of interest" description="Disordered" evidence="4">
    <location>
        <begin position="1"/>
        <end position="35"/>
    </location>
</feature>
<evidence type="ECO:0000313" key="6">
    <source>
        <dbReference type="EMBL" id="KAF5733742.1"/>
    </source>
</evidence>
<comment type="caution">
    <text evidence="6">The sequence shown here is derived from an EMBL/GenBank/DDBJ whole genome shotgun (WGS) entry which is preliminary data.</text>
</comment>
<feature type="domain" description="FLZ-type" evidence="5">
    <location>
        <begin position="124"/>
        <end position="160"/>
    </location>
</feature>
<keyword evidence="7" id="KW-1185">Reference proteome</keyword>
<dbReference type="AlphaFoldDB" id="A0A7J7CI56"/>
<comment type="similarity">
    <text evidence="1">Belongs to the FLZ family.</text>
</comment>
<organism evidence="6 7">
    <name type="scientific">Tripterygium wilfordii</name>
    <name type="common">Thunder God vine</name>
    <dbReference type="NCBI Taxonomy" id="458696"/>
    <lineage>
        <taxon>Eukaryota</taxon>
        <taxon>Viridiplantae</taxon>
        <taxon>Streptophyta</taxon>
        <taxon>Embryophyta</taxon>
        <taxon>Tracheophyta</taxon>
        <taxon>Spermatophyta</taxon>
        <taxon>Magnoliopsida</taxon>
        <taxon>eudicotyledons</taxon>
        <taxon>Gunneridae</taxon>
        <taxon>Pentapetalae</taxon>
        <taxon>rosids</taxon>
        <taxon>fabids</taxon>
        <taxon>Celastrales</taxon>
        <taxon>Celastraceae</taxon>
        <taxon>Tripterygium</taxon>
    </lineage>
</organism>
<dbReference type="Proteomes" id="UP000593562">
    <property type="component" value="Unassembled WGS sequence"/>
</dbReference>
<evidence type="ECO:0000256" key="1">
    <source>
        <dbReference type="ARBA" id="ARBA00009374"/>
    </source>
</evidence>
<dbReference type="InterPro" id="IPR007650">
    <property type="entry name" value="Zf-FLZ_dom"/>
</dbReference>
<evidence type="ECO:0000256" key="2">
    <source>
        <dbReference type="ARBA" id="ARBA00022723"/>
    </source>
</evidence>
<dbReference type="GO" id="GO:0008270">
    <property type="term" value="F:zinc ion binding"/>
    <property type="evidence" value="ECO:0007669"/>
    <property type="project" value="UniProtKB-KW"/>
</dbReference>
<name>A0A7J7CI56_TRIWF</name>
<evidence type="ECO:0000256" key="4">
    <source>
        <dbReference type="SAM" id="MobiDB-lite"/>
    </source>
</evidence>
<reference evidence="6 7" key="1">
    <citation type="journal article" date="2020" name="Nat. Commun.">
        <title>Genome of Tripterygium wilfordii and identification of cytochrome P450 involved in triptolide biosynthesis.</title>
        <authorList>
            <person name="Tu L."/>
            <person name="Su P."/>
            <person name="Zhang Z."/>
            <person name="Gao L."/>
            <person name="Wang J."/>
            <person name="Hu T."/>
            <person name="Zhou J."/>
            <person name="Zhang Y."/>
            <person name="Zhao Y."/>
            <person name="Liu Y."/>
            <person name="Song Y."/>
            <person name="Tong Y."/>
            <person name="Lu Y."/>
            <person name="Yang J."/>
            <person name="Xu C."/>
            <person name="Jia M."/>
            <person name="Peters R.J."/>
            <person name="Huang L."/>
            <person name="Gao W."/>
        </authorList>
    </citation>
    <scope>NUCLEOTIDE SEQUENCE [LARGE SCALE GENOMIC DNA]</scope>
    <source>
        <strain evidence="7">cv. XIE 37</strain>
        <tissue evidence="6">Leaf</tissue>
    </source>
</reference>
<proteinExistence type="inferred from homology"/>
<accession>A0A7J7CI56</accession>
<evidence type="ECO:0000259" key="5">
    <source>
        <dbReference type="Pfam" id="PF04570"/>
    </source>
</evidence>
<evidence type="ECO:0000313" key="7">
    <source>
        <dbReference type="Proteomes" id="UP000593562"/>
    </source>
</evidence>
<protein>
    <recommendedName>
        <fullName evidence="5">FLZ-type domain-containing protein</fullName>
    </recommendedName>
</protein>
<evidence type="ECO:0000256" key="3">
    <source>
        <dbReference type="ARBA" id="ARBA00022771"/>
    </source>
</evidence>
<dbReference type="EMBL" id="JAAARO010000016">
    <property type="protein sequence ID" value="KAF5733742.1"/>
    <property type="molecule type" value="Genomic_DNA"/>
</dbReference>
<gene>
    <name evidence="6" type="ORF">HS088_TW16G00182</name>
</gene>
<keyword evidence="2" id="KW-0479">Metal-binding</keyword>
<keyword evidence="3" id="KW-0863">Zinc-finger</keyword>
<dbReference type="Pfam" id="PF04570">
    <property type="entry name" value="zf-FLZ"/>
    <property type="match status" value="1"/>
</dbReference>